<feature type="domain" description="Copper amine oxidase-like N-terminal" evidence="1">
    <location>
        <begin position="38"/>
        <end position="125"/>
    </location>
</feature>
<dbReference type="Proteomes" id="UP000275368">
    <property type="component" value="Chromosome"/>
</dbReference>
<dbReference type="OrthoDB" id="1954422at2"/>
<dbReference type="InterPro" id="IPR036582">
    <property type="entry name" value="Mao_N_sf"/>
</dbReference>
<evidence type="ECO:0000313" key="3">
    <source>
        <dbReference type="Proteomes" id="UP000275368"/>
    </source>
</evidence>
<protein>
    <recommendedName>
        <fullName evidence="1">Copper amine oxidase-like N-terminal domain-containing protein</fullName>
    </recommendedName>
</protein>
<dbReference type="Gene3D" id="3.30.457.10">
    <property type="entry name" value="Copper amine oxidase-like, N-terminal domain"/>
    <property type="match status" value="1"/>
</dbReference>
<accession>A0A3G9JJP2</accession>
<proteinExistence type="predicted"/>
<gene>
    <name evidence="2" type="ORF">Back11_45940</name>
</gene>
<dbReference type="AlphaFoldDB" id="A0A3G9JJP2"/>
<keyword evidence="3" id="KW-1185">Reference proteome</keyword>
<dbReference type="InterPro" id="IPR012854">
    <property type="entry name" value="Cu_amine_oxidase-like_N"/>
</dbReference>
<dbReference type="RefSeq" id="WP_125662601.1">
    <property type="nucleotide sequence ID" value="NZ_AP019308.1"/>
</dbReference>
<evidence type="ECO:0000259" key="1">
    <source>
        <dbReference type="Pfam" id="PF07833"/>
    </source>
</evidence>
<name>A0A3G9JJP2_9BACL</name>
<dbReference type="Pfam" id="PF07833">
    <property type="entry name" value="Cu_amine_oxidN1"/>
    <property type="match status" value="1"/>
</dbReference>
<evidence type="ECO:0000313" key="2">
    <source>
        <dbReference type="EMBL" id="BBH23249.1"/>
    </source>
</evidence>
<dbReference type="KEGG" id="pbk:Back11_45940"/>
<reference evidence="2 3" key="1">
    <citation type="submission" date="2018-11" db="EMBL/GenBank/DDBJ databases">
        <title>Complete genome sequence of Paenibacillus baekrokdamisoli strain KCTC 33723.</title>
        <authorList>
            <person name="Kang S.W."/>
            <person name="Lee K.C."/>
            <person name="Kim K.K."/>
            <person name="Kim J.S."/>
            <person name="Kim D.S."/>
            <person name="Ko S.H."/>
            <person name="Yang S.H."/>
            <person name="Lee J.S."/>
        </authorList>
    </citation>
    <scope>NUCLEOTIDE SEQUENCE [LARGE SCALE GENOMIC DNA]</scope>
    <source>
        <strain evidence="2 3">KCTC 33723</strain>
    </source>
</reference>
<organism evidence="2 3">
    <name type="scientific">Paenibacillus baekrokdamisoli</name>
    <dbReference type="NCBI Taxonomy" id="1712516"/>
    <lineage>
        <taxon>Bacteria</taxon>
        <taxon>Bacillati</taxon>
        <taxon>Bacillota</taxon>
        <taxon>Bacilli</taxon>
        <taxon>Bacillales</taxon>
        <taxon>Paenibacillaceae</taxon>
        <taxon>Paenibacillus</taxon>
    </lineage>
</organism>
<dbReference type="EMBL" id="AP019308">
    <property type="protein sequence ID" value="BBH23249.1"/>
    <property type="molecule type" value="Genomic_DNA"/>
</dbReference>
<sequence length="413" mass="46306">MFRKGLIIFTSMLFLFIATTPVSAASTKSPQTSILLILNGQKVQTVTPPVVVNGSVFVPLNLLWSLGFSVTFSKDMQIITVKKYTTTSVLTFESLKAKIGDTQVTLPHKPTIINGSRYISAKTIGLLDSNIQSIWDGKIATLSIVDYGLEMEKALQTDDLSNFQQLLKNKRINPEWALDNVMYNQKGTEWASAAIERVTNVLQPFNYFERAINLRRIDIVKLMLDKGKVDVKSLPATMFGYSYVGLAYLQLTTYVYDPTKKKAMYKYNSEPSFELAELLYERGLMADNADAYYTYSDFRTGSDWLDWMLSHGADPDGETVKMVYLDQTESNISFYHAPSAPDPTARQKLIISAYLITTWSPSPEQMEKLKTLVVDLKANLDPLTQAQKDRLLYLANSNNMTDLAHVLIGAGAV</sequence>